<reference evidence="3 4" key="1">
    <citation type="submission" date="2021-06" db="EMBL/GenBank/DDBJ databases">
        <authorList>
            <person name="Palmer J.M."/>
        </authorList>
    </citation>
    <scope>NUCLEOTIDE SEQUENCE [LARGE SCALE GENOMIC DNA]</scope>
    <source>
        <strain evidence="3 4">CL_MEX2019</strain>
        <tissue evidence="3">Muscle</tissue>
    </source>
</reference>
<evidence type="ECO:0000256" key="1">
    <source>
        <dbReference type="SAM" id="Phobius"/>
    </source>
</evidence>
<dbReference type="InterPro" id="IPR013783">
    <property type="entry name" value="Ig-like_fold"/>
</dbReference>
<evidence type="ECO:0000259" key="2">
    <source>
        <dbReference type="PROSITE" id="PS50853"/>
    </source>
</evidence>
<keyword evidence="1" id="KW-1133">Transmembrane helix</keyword>
<dbReference type="InterPro" id="IPR036116">
    <property type="entry name" value="FN3_sf"/>
</dbReference>
<feature type="domain" description="Fibronectin type-III" evidence="2">
    <location>
        <begin position="1"/>
        <end position="38"/>
    </location>
</feature>
<comment type="caution">
    <text evidence="3">The sequence shown here is derived from an EMBL/GenBank/DDBJ whole genome shotgun (WGS) entry which is preliminary data.</text>
</comment>
<sequence>MLNGLDWNTDYEIRVVAENQRGRSEPSITSFRTATEPTTIPATLGCHCVSCSLATLLLSVLTLLWLS</sequence>
<feature type="transmembrane region" description="Helical" evidence="1">
    <location>
        <begin position="40"/>
        <end position="66"/>
    </location>
</feature>
<protein>
    <recommendedName>
        <fullName evidence="2">Fibronectin type-III domain-containing protein</fullName>
    </recommendedName>
</protein>
<dbReference type="EMBL" id="JAHUTJ010026341">
    <property type="protein sequence ID" value="MED6274727.1"/>
    <property type="molecule type" value="Genomic_DNA"/>
</dbReference>
<dbReference type="SUPFAM" id="SSF49265">
    <property type="entry name" value="Fibronectin type III"/>
    <property type="match status" value="1"/>
</dbReference>
<keyword evidence="1" id="KW-0472">Membrane</keyword>
<dbReference type="Gene3D" id="2.60.40.10">
    <property type="entry name" value="Immunoglobulins"/>
    <property type="match status" value="1"/>
</dbReference>
<name>A0ABU7DI02_9TELE</name>
<dbReference type="InterPro" id="IPR003961">
    <property type="entry name" value="FN3_dom"/>
</dbReference>
<gene>
    <name evidence="3" type="ORF">CHARACLAT_019325</name>
</gene>
<evidence type="ECO:0000313" key="3">
    <source>
        <dbReference type="EMBL" id="MED6274727.1"/>
    </source>
</evidence>
<proteinExistence type="predicted"/>
<dbReference type="Proteomes" id="UP001352852">
    <property type="component" value="Unassembled WGS sequence"/>
</dbReference>
<keyword evidence="1" id="KW-0812">Transmembrane</keyword>
<dbReference type="PROSITE" id="PS50853">
    <property type="entry name" value="FN3"/>
    <property type="match status" value="1"/>
</dbReference>
<evidence type="ECO:0000313" key="4">
    <source>
        <dbReference type="Proteomes" id="UP001352852"/>
    </source>
</evidence>
<dbReference type="CDD" id="cd00063">
    <property type="entry name" value="FN3"/>
    <property type="match status" value="1"/>
</dbReference>
<organism evidence="3 4">
    <name type="scientific">Characodon lateralis</name>
    <dbReference type="NCBI Taxonomy" id="208331"/>
    <lineage>
        <taxon>Eukaryota</taxon>
        <taxon>Metazoa</taxon>
        <taxon>Chordata</taxon>
        <taxon>Craniata</taxon>
        <taxon>Vertebrata</taxon>
        <taxon>Euteleostomi</taxon>
        <taxon>Actinopterygii</taxon>
        <taxon>Neopterygii</taxon>
        <taxon>Teleostei</taxon>
        <taxon>Neoteleostei</taxon>
        <taxon>Acanthomorphata</taxon>
        <taxon>Ovalentaria</taxon>
        <taxon>Atherinomorphae</taxon>
        <taxon>Cyprinodontiformes</taxon>
        <taxon>Goodeidae</taxon>
        <taxon>Characodon</taxon>
    </lineage>
</organism>
<keyword evidence="4" id="KW-1185">Reference proteome</keyword>
<accession>A0ABU7DI02</accession>